<dbReference type="Pfam" id="PF00501">
    <property type="entry name" value="AMP-binding"/>
    <property type="match status" value="1"/>
</dbReference>
<accession>A0A5S5DQA4</accession>
<dbReference type="Gene3D" id="3.40.50.12780">
    <property type="entry name" value="N-terminal domain of ligase-like"/>
    <property type="match status" value="1"/>
</dbReference>
<evidence type="ECO:0000256" key="1">
    <source>
        <dbReference type="ARBA" id="ARBA00006432"/>
    </source>
</evidence>
<protein>
    <submittedName>
        <fullName evidence="4">O-succinylbenzoic acid--CoA ligase</fullName>
    </submittedName>
</protein>
<evidence type="ECO:0000313" key="5">
    <source>
        <dbReference type="Proteomes" id="UP000323136"/>
    </source>
</evidence>
<evidence type="ECO:0000313" key="4">
    <source>
        <dbReference type="EMBL" id="TYP98113.1"/>
    </source>
</evidence>
<gene>
    <name evidence="4" type="ORF">C7447_103283</name>
</gene>
<dbReference type="Gene3D" id="3.30.300.30">
    <property type="match status" value="1"/>
</dbReference>
<dbReference type="GO" id="GO:0031956">
    <property type="term" value="F:medium-chain fatty acid-CoA ligase activity"/>
    <property type="evidence" value="ECO:0007669"/>
    <property type="project" value="TreeGrafter"/>
</dbReference>
<proteinExistence type="inferred from homology"/>
<dbReference type="SUPFAM" id="SSF56801">
    <property type="entry name" value="Acetyl-CoA synthetase-like"/>
    <property type="match status" value="1"/>
</dbReference>
<dbReference type="GO" id="GO:0006631">
    <property type="term" value="P:fatty acid metabolic process"/>
    <property type="evidence" value="ECO:0007669"/>
    <property type="project" value="TreeGrafter"/>
</dbReference>
<comment type="similarity">
    <text evidence="1">Belongs to the ATP-dependent AMP-binding enzyme family.</text>
</comment>
<dbReference type="InterPro" id="IPR020845">
    <property type="entry name" value="AMP-binding_CS"/>
</dbReference>
<sequence length="345" mass="39057">MSKNFHKNFRLNEVSFSSSKEIIEFASSISISAQNFLTDWFTEDEFIVVQTSGSTGKPKPIQLKKEFMKNSALATGEFFNLPEKTTALLCLSIDYIAGKMMLVRAFTLGWDLDVVEPVSNPLSSVEKQYDFCAMVPMQLQNSLYDLDKVKKLIVGGGVVSNDLINKIQDVKTEIFATYGMTETITHIAVKKLNNFDFAPVFYQTLPDVTIYKDQRNCLLIKAPKVADELIITNDVVELISDTEFEWLGRFDNVINSGGIKLHPEKIEEKLSKIINSRFFVAGVSDAVLGEKLILVIEGVETKINFSTIDDLTKYEIPKAIYFVDEFVETETKKIQRFFTLDLLNL</sequence>
<organism evidence="4 5">
    <name type="scientific">Tenacibaculum adriaticum</name>
    <dbReference type="NCBI Taxonomy" id="413713"/>
    <lineage>
        <taxon>Bacteria</taxon>
        <taxon>Pseudomonadati</taxon>
        <taxon>Bacteroidota</taxon>
        <taxon>Flavobacteriia</taxon>
        <taxon>Flavobacteriales</taxon>
        <taxon>Flavobacteriaceae</taxon>
        <taxon>Tenacibaculum</taxon>
    </lineage>
</organism>
<dbReference type="EMBL" id="VNIA01000003">
    <property type="protein sequence ID" value="TYP98113.1"/>
    <property type="molecule type" value="Genomic_DNA"/>
</dbReference>
<dbReference type="Proteomes" id="UP000323136">
    <property type="component" value="Unassembled WGS sequence"/>
</dbReference>
<evidence type="ECO:0000259" key="3">
    <source>
        <dbReference type="Pfam" id="PF00501"/>
    </source>
</evidence>
<dbReference type="InterPro" id="IPR045851">
    <property type="entry name" value="AMP-bd_C_sf"/>
</dbReference>
<dbReference type="InterPro" id="IPR042099">
    <property type="entry name" value="ANL_N_sf"/>
</dbReference>
<dbReference type="PANTHER" id="PTHR43201">
    <property type="entry name" value="ACYL-COA SYNTHETASE"/>
    <property type="match status" value="1"/>
</dbReference>
<name>A0A5S5DQA4_9FLAO</name>
<comment type="caution">
    <text evidence="4">The sequence shown here is derived from an EMBL/GenBank/DDBJ whole genome shotgun (WGS) entry which is preliminary data.</text>
</comment>
<reference evidence="4 5" key="1">
    <citation type="submission" date="2019-07" db="EMBL/GenBank/DDBJ databases">
        <title>Genomic Encyclopedia of Type Strains, Phase IV (KMG-IV): sequencing the most valuable type-strain genomes for metagenomic binning, comparative biology and taxonomic classification.</title>
        <authorList>
            <person name="Goeker M."/>
        </authorList>
    </citation>
    <scope>NUCLEOTIDE SEQUENCE [LARGE SCALE GENOMIC DNA]</scope>
    <source>
        <strain evidence="4 5">DSM 18961</strain>
    </source>
</reference>
<feature type="domain" description="AMP-dependent synthetase/ligase" evidence="3">
    <location>
        <begin position="44"/>
        <end position="189"/>
    </location>
</feature>
<dbReference type="PANTHER" id="PTHR43201:SF5">
    <property type="entry name" value="MEDIUM-CHAIN ACYL-COA LIGASE ACSF2, MITOCHONDRIAL"/>
    <property type="match status" value="1"/>
</dbReference>
<keyword evidence="2 4" id="KW-0436">Ligase</keyword>
<dbReference type="RefSeq" id="WP_148870444.1">
    <property type="nucleotide sequence ID" value="NZ_VNIA01000003.1"/>
</dbReference>
<dbReference type="AlphaFoldDB" id="A0A5S5DQA4"/>
<keyword evidence="5" id="KW-1185">Reference proteome</keyword>
<evidence type="ECO:0000256" key="2">
    <source>
        <dbReference type="ARBA" id="ARBA00022598"/>
    </source>
</evidence>
<dbReference type="PROSITE" id="PS00455">
    <property type="entry name" value="AMP_BINDING"/>
    <property type="match status" value="1"/>
</dbReference>
<dbReference type="InterPro" id="IPR000873">
    <property type="entry name" value="AMP-dep_synth/lig_dom"/>
</dbReference>
<dbReference type="OrthoDB" id="8870348at2"/>